<evidence type="ECO:0000256" key="6">
    <source>
        <dbReference type="ARBA" id="ARBA00023085"/>
    </source>
</evidence>
<dbReference type="SMART" id="SM00856">
    <property type="entry name" value="PMEI"/>
    <property type="match status" value="1"/>
</dbReference>
<evidence type="ECO:0000256" key="10">
    <source>
        <dbReference type="RuleBase" id="RU000589"/>
    </source>
</evidence>
<sequence length="527" mass="57343">MHFITCLVSLFFMLYSPCLLVSGSKDSICNDTPFPSFCKSILPSNDSFSIHDHGRFSINQSISSAKSLMSLVQGLLDRQDSVSENMIHALEDCTLLQSLNVDYLSKTLVSIRSTDALGSFEDEDNLLTLLSATLTNQQTCLDGLQSISSPSDPQSSTLQTPLFNGTMLFSVSLAIFRHGWVSATRQSRTLVERKLGRKTTSPGLVLYPGGNVVKVNQTVVVNPSGGGDFRTISDAVAAAPDNIDGSNGFFVIRAVAGTYNEYVNITSSKKYLMMIGDGINQTIITGNRSVADNFTTFDTATLIVAGQGFVGVNMTIRNTAGPSNNQAVAVRSNADTSTFYRCSFEAYQDTLYTHSLRQFYRECDIYGTIDFIFGNAAVVLQNCNIFPRLPLQGQFNAITAQGRTDLNQNTGTSIQNCSITPAENLGSTATYLGRPWKQYSRAVYLESFMDSLIDPAGWIAWSGDFALNTSYYAEFNNSGPGSNTSNRVTWESFHIINGTDAVNFTVSNFISGASWLPATGVPYNADL</sequence>
<dbReference type="Gene3D" id="1.20.140.40">
    <property type="entry name" value="Invertase/pectin methylesterase inhibitor family protein"/>
    <property type="match status" value="1"/>
</dbReference>
<keyword evidence="13" id="KW-1185">Reference proteome</keyword>
<dbReference type="PROSITE" id="PS00503">
    <property type="entry name" value="PECTINESTERASE_2"/>
    <property type="match status" value="1"/>
</dbReference>
<dbReference type="AlphaFoldDB" id="A0AAD8MU06"/>
<keyword evidence="10" id="KW-0732">Signal</keyword>
<organism evidence="12 13">
    <name type="scientific">Heracleum sosnowskyi</name>
    <dbReference type="NCBI Taxonomy" id="360622"/>
    <lineage>
        <taxon>Eukaryota</taxon>
        <taxon>Viridiplantae</taxon>
        <taxon>Streptophyta</taxon>
        <taxon>Embryophyta</taxon>
        <taxon>Tracheophyta</taxon>
        <taxon>Spermatophyta</taxon>
        <taxon>Magnoliopsida</taxon>
        <taxon>eudicotyledons</taxon>
        <taxon>Gunneridae</taxon>
        <taxon>Pentapetalae</taxon>
        <taxon>asterids</taxon>
        <taxon>campanulids</taxon>
        <taxon>Apiales</taxon>
        <taxon>Apiaceae</taxon>
        <taxon>Apioideae</taxon>
        <taxon>apioid superclade</taxon>
        <taxon>Tordylieae</taxon>
        <taxon>Tordyliinae</taxon>
        <taxon>Heracleum</taxon>
    </lineage>
</organism>
<feature type="domain" description="Pectinesterase inhibitor" evidence="11">
    <location>
        <begin position="20"/>
        <end position="175"/>
    </location>
</feature>
<feature type="active site" evidence="9">
    <location>
        <position position="370"/>
    </location>
</feature>
<dbReference type="EMBL" id="JAUIZM010000004">
    <property type="protein sequence ID" value="KAK1389415.1"/>
    <property type="molecule type" value="Genomic_DNA"/>
</dbReference>
<evidence type="ECO:0000256" key="9">
    <source>
        <dbReference type="PROSITE-ProRule" id="PRU10040"/>
    </source>
</evidence>
<dbReference type="Proteomes" id="UP001237642">
    <property type="component" value="Unassembled WGS sequence"/>
</dbReference>
<evidence type="ECO:0000256" key="4">
    <source>
        <dbReference type="ARBA" id="ARBA00013229"/>
    </source>
</evidence>
<evidence type="ECO:0000313" key="13">
    <source>
        <dbReference type="Proteomes" id="UP001237642"/>
    </source>
</evidence>
<reference evidence="12" key="1">
    <citation type="submission" date="2023-02" db="EMBL/GenBank/DDBJ databases">
        <title>Genome of toxic invasive species Heracleum sosnowskyi carries increased number of genes despite the absence of recent whole-genome duplications.</title>
        <authorList>
            <person name="Schelkunov M."/>
            <person name="Shtratnikova V."/>
            <person name="Makarenko M."/>
            <person name="Klepikova A."/>
            <person name="Omelchenko D."/>
            <person name="Novikova G."/>
            <person name="Obukhova E."/>
            <person name="Bogdanov V."/>
            <person name="Penin A."/>
            <person name="Logacheva M."/>
        </authorList>
    </citation>
    <scope>NUCLEOTIDE SEQUENCE</scope>
    <source>
        <strain evidence="12">Hsosn_3</strain>
        <tissue evidence="12">Leaf</tissue>
    </source>
</reference>
<comment type="caution">
    <text evidence="12">The sequence shown here is derived from an EMBL/GenBank/DDBJ whole genome shotgun (WGS) entry which is preliminary data.</text>
</comment>
<dbReference type="SUPFAM" id="SSF51126">
    <property type="entry name" value="Pectin lyase-like"/>
    <property type="match status" value="1"/>
</dbReference>
<evidence type="ECO:0000256" key="1">
    <source>
        <dbReference type="ARBA" id="ARBA00005184"/>
    </source>
</evidence>
<name>A0AAD8MU06_9APIA</name>
<comment type="catalytic activity">
    <reaction evidence="8 10">
        <text>[(1-&gt;4)-alpha-D-galacturonosyl methyl ester](n) + n H2O = [(1-&gt;4)-alpha-D-galacturonosyl](n) + n methanol + n H(+)</text>
        <dbReference type="Rhea" id="RHEA:22380"/>
        <dbReference type="Rhea" id="RHEA-COMP:14570"/>
        <dbReference type="Rhea" id="RHEA-COMP:14573"/>
        <dbReference type="ChEBI" id="CHEBI:15377"/>
        <dbReference type="ChEBI" id="CHEBI:15378"/>
        <dbReference type="ChEBI" id="CHEBI:17790"/>
        <dbReference type="ChEBI" id="CHEBI:140522"/>
        <dbReference type="ChEBI" id="CHEBI:140523"/>
        <dbReference type="EC" id="3.1.1.11"/>
    </reaction>
</comment>
<keyword evidence="6 10" id="KW-0063">Aspartyl esterase</keyword>
<dbReference type="GO" id="GO:0030599">
    <property type="term" value="F:pectinesterase activity"/>
    <property type="evidence" value="ECO:0007669"/>
    <property type="project" value="UniProtKB-UniRule"/>
</dbReference>
<evidence type="ECO:0000256" key="7">
    <source>
        <dbReference type="ARBA" id="ARBA00023316"/>
    </source>
</evidence>
<reference evidence="12" key="2">
    <citation type="submission" date="2023-05" db="EMBL/GenBank/DDBJ databases">
        <authorList>
            <person name="Schelkunov M.I."/>
        </authorList>
    </citation>
    <scope>NUCLEOTIDE SEQUENCE</scope>
    <source>
        <strain evidence="12">Hsosn_3</strain>
        <tissue evidence="12">Leaf</tissue>
    </source>
</reference>
<dbReference type="InterPro" id="IPR000070">
    <property type="entry name" value="Pectinesterase_cat"/>
</dbReference>
<dbReference type="Gene3D" id="2.160.20.10">
    <property type="entry name" value="Single-stranded right-handed beta-helix, Pectin lyase-like"/>
    <property type="match status" value="1"/>
</dbReference>
<evidence type="ECO:0000256" key="2">
    <source>
        <dbReference type="ARBA" id="ARBA00006027"/>
    </source>
</evidence>
<comment type="similarity">
    <text evidence="2">In the N-terminal section; belongs to the PMEI family.</text>
</comment>
<dbReference type="GO" id="GO:0045490">
    <property type="term" value="P:pectin catabolic process"/>
    <property type="evidence" value="ECO:0007669"/>
    <property type="project" value="UniProtKB-UniRule"/>
</dbReference>
<gene>
    <name evidence="12" type="ORF">POM88_017593</name>
</gene>
<dbReference type="Pfam" id="PF04043">
    <property type="entry name" value="PMEI"/>
    <property type="match status" value="1"/>
</dbReference>
<keyword evidence="5 10" id="KW-0378">Hydrolase</keyword>
<dbReference type="EC" id="3.1.1.11" evidence="4 10"/>
<feature type="chain" id="PRO_5041771564" description="Pectinesterase" evidence="10">
    <location>
        <begin position="24"/>
        <end position="527"/>
    </location>
</feature>
<dbReference type="PANTHER" id="PTHR31707">
    <property type="entry name" value="PECTINESTERASE"/>
    <property type="match status" value="1"/>
</dbReference>
<dbReference type="Pfam" id="PF01095">
    <property type="entry name" value="Pectinesterase"/>
    <property type="match status" value="1"/>
</dbReference>
<feature type="signal peptide" evidence="10">
    <location>
        <begin position="1"/>
        <end position="23"/>
    </location>
</feature>
<dbReference type="InterPro" id="IPR012334">
    <property type="entry name" value="Pectin_lyas_fold"/>
</dbReference>
<evidence type="ECO:0000256" key="3">
    <source>
        <dbReference type="ARBA" id="ARBA00007786"/>
    </source>
</evidence>
<comment type="pathway">
    <text evidence="1 10">Glycan metabolism; pectin degradation; 2-dehydro-3-deoxy-D-gluconate from pectin: step 1/5.</text>
</comment>
<dbReference type="GO" id="GO:0004857">
    <property type="term" value="F:enzyme inhibitor activity"/>
    <property type="evidence" value="ECO:0007669"/>
    <property type="project" value="InterPro"/>
</dbReference>
<keyword evidence="7" id="KW-0961">Cell wall biogenesis/degradation</keyword>
<accession>A0AAD8MU06</accession>
<dbReference type="NCBIfam" id="TIGR01614">
    <property type="entry name" value="PME_inhib"/>
    <property type="match status" value="1"/>
</dbReference>
<dbReference type="InterPro" id="IPR033131">
    <property type="entry name" value="Pectinesterase_Asp_AS"/>
</dbReference>
<proteinExistence type="inferred from homology"/>
<evidence type="ECO:0000259" key="11">
    <source>
        <dbReference type="SMART" id="SM00856"/>
    </source>
</evidence>
<comment type="similarity">
    <text evidence="3">In the C-terminal section; belongs to the pectinesterase family.</text>
</comment>
<dbReference type="GO" id="GO:0042545">
    <property type="term" value="P:cell wall modification"/>
    <property type="evidence" value="ECO:0007669"/>
    <property type="project" value="UniProtKB-UniRule"/>
</dbReference>
<evidence type="ECO:0000256" key="8">
    <source>
        <dbReference type="ARBA" id="ARBA00047928"/>
    </source>
</evidence>
<dbReference type="SUPFAM" id="SSF101148">
    <property type="entry name" value="Plant invertase/pectin methylesterase inhibitor"/>
    <property type="match status" value="1"/>
</dbReference>
<dbReference type="InterPro" id="IPR006501">
    <property type="entry name" value="Pectinesterase_inhib_dom"/>
</dbReference>
<dbReference type="CDD" id="cd15798">
    <property type="entry name" value="PMEI-like_3"/>
    <property type="match status" value="1"/>
</dbReference>
<evidence type="ECO:0000256" key="5">
    <source>
        <dbReference type="ARBA" id="ARBA00022801"/>
    </source>
</evidence>
<dbReference type="InterPro" id="IPR011050">
    <property type="entry name" value="Pectin_lyase_fold/virulence"/>
</dbReference>
<dbReference type="InterPro" id="IPR035513">
    <property type="entry name" value="Invertase/methylesterase_inhib"/>
</dbReference>
<protein>
    <recommendedName>
        <fullName evidence="4 10">Pectinesterase</fullName>
        <ecNumber evidence="4 10">3.1.1.11</ecNumber>
    </recommendedName>
</protein>
<evidence type="ECO:0000313" key="12">
    <source>
        <dbReference type="EMBL" id="KAK1389415.1"/>
    </source>
</evidence>
<dbReference type="FunFam" id="2.160.20.10:FF:000001">
    <property type="entry name" value="Pectinesterase"/>
    <property type="match status" value="1"/>
</dbReference>